<dbReference type="Pfam" id="PF00150">
    <property type="entry name" value="Cellulase"/>
    <property type="match status" value="1"/>
</dbReference>
<evidence type="ECO:0000313" key="11">
    <source>
        <dbReference type="EMBL" id="SDZ05439.1"/>
    </source>
</evidence>
<dbReference type="GO" id="GO:0009986">
    <property type="term" value="C:cell surface"/>
    <property type="evidence" value="ECO:0007669"/>
    <property type="project" value="TreeGrafter"/>
</dbReference>
<comment type="catalytic activity">
    <reaction evidence="1">
        <text>Endohydrolysis of (1-&gt;4)-beta-D-glucosidic linkages in cellulose, lichenin and cereal beta-D-glucans.</text>
        <dbReference type="EC" id="3.2.1.4"/>
    </reaction>
</comment>
<accession>A0A1H3PYF7</accession>
<keyword evidence="12" id="KW-1185">Reference proteome</keyword>
<dbReference type="PANTHER" id="PTHR31297">
    <property type="entry name" value="GLUCAN ENDO-1,6-BETA-GLUCOSIDASE B"/>
    <property type="match status" value="1"/>
</dbReference>
<evidence type="ECO:0000256" key="7">
    <source>
        <dbReference type="ARBA" id="ARBA00023295"/>
    </source>
</evidence>
<dbReference type="InterPro" id="IPR017853">
    <property type="entry name" value="GH"/>
</dbReference>
<dbReference type="InterPro" id="IPR036116">
    <property type="entry name" value="FN3_sf"/>
</dbReference>
<dbReference type="GO" id="GO:0030245">
    <property type="term" value="P:cellulose catabolic process"/>
    <property type="evidence" value="ECO:0007669"/>
    <property type="project" value="UniProtKB-KW"/>
</dbReference>
<dbReference type="Gene3D" id="3.20.20.80">
    <property type="entry name" value="Glycosidases"/>
    <property type="match status" value="1"/>
</dbReference>
<organism evidence="11 12">
    <name type="scientific">Evansella caseinilytica</name>
    <dbReference type="NCBI Taxonomy" id="1503961"/>
    <lineage>
        <taxon>Bacteria</taxon>
        <taxon>Bacillati</taxon>
        <taxon>Bacillota</taxon>
        <taxon>Bacilli</taxon>
        <taxon>Bacillales</taxon>
        <taxon>Bacillaceae</taxon>
        <taxon>Evansella</taxon>
    </lineage>
</organism>
<evidence type="ECO:0000256" key="8">
    <source>
        <dbReference type="ARBA" id="ARBA00023326"/>
    </source>
</evidence>
<proteinExistence type="predicted"/>
<evidence type="ECO:0000256" key="2">
    <source>
        <dbReference type="ARBA" id="ARBA00012601"/>
    </source>
</evidence>
<dbReference type="Gene3D" id="2.60.40.10">
    <property type="entry name" value="Immunoglobulins"/>
    <property type="match status" value="2"/>
</dbReference>
<dbReference type="EMBL" id="FNPI01000005">
    <property type="protein sequence ID" value="SDZ05439.1"/>
    <property type="molecule type" value="Genomic_DNA"/>
</dbReference>
<dbReference type="EC" id="3.2.1.4" evidence="2"/>
<dbReference type="STRING" id="1503961.SAMN05421736_105245"/>
<dbReference type="Gene3D" id="2.60.40.710">
    <property type="entry name" value="Endoglucanase-like"/>
    <property type="match status" value="1"/>
</dbReference>
<dbReference type="GO" id="GO:0005576">
    <property type="term" value="C:extracellular region"/>
    <property type="evidence" value="ECO:0007669"/>
    <property type="project" value="TreeGrafter"/>
</dbReference>
<evidence type="ECO:0000256" key="6">
    <source>
        <dbReference type="ARBA" id="ARBA00023277"/>
    </source>
</evidence>
<gene>
    <name evidence="11" type="ORF">SAMN05421736_105245</name>
</gene>
<dbReference type="InterPro" id="IPR001547">
    <property type="entry name" value="Glyco_hydro_5"/>
</dbReference>
<dbReference type="PANTHER" id="PTHR31297:SF17">
    <property type="entry name" value="ENDOGLUCANASE"/>
    <property type="match status" value="1"/>
</dbReference>
<dbReference type="PROSITE" id="PS00659">
    <property type="entry name" value="GLYCOSYL_HYDROL_F5"/>
    <property type="match status" value="1"/>
</dbReference>
<protein>
    <recommendedName>
        <fullName evidence="2">cellulase</fullName>
        <ecNumber evidence="2">3.2.1.4</ecNumber>
    </recommendedName>
</protein>
<dbReference type="GO" id="GO:0008422">
    <property type="term" value="F:beta-glucosidase activity"/>
    <property type="evidence" value="ECO:0007669"/>
    <property type="project" value="TreeGrafter"/>
</dbReference>
<dbReference type="Pfam" id="PF00942">
    <property type="entry name" value="CBM_3"/>
    <property type="match status" value="1"/>
</dbReference>
<dbReference type="InterPro" id="IPR036966">
    <property type="entry name" value="CBM3_sf"/>
</dbReference>
<dbReference type="SUPFAM" id="SSF51445">
    <property type="entry name" value="(Trans)glycosidases"/>
    <property type="match status" value="1"/>
</dbReference>
<feature type="domain" description="CBM3" evidence="10">
    <location>
        <begin position="36"/>
        <end position="189"/>
    </location>
</feature>
<dbReference type="AlphaFoldDB" id="A0A1H3PYF7"/>
<dbReference type="SUPFAM" id="SSF81296">
    <property type="entry name" value="E set domains"/>
    <property type="match status" value="1"/>
</dbReference>
<evidence type="ECO:0000256" key="5">
    <source>
        <dbReference type="ARBA" id="ARBA00023001"/>
    </source>
</evidence>
<evidence type="ECO:0000259" key="9">
    <source>
        <dbReference type="PROSITE" id="PS50853"/>
    </source>
</evidence>
<dbReference type="GO" id="GO:0030248">
    <property type="term" value="F:cellulose binding"/>
    <property type="evidence" value="ECO:0007669"/>
    <property type="project" value="InterPro"/>
</dbReference>
<dbReference type="SUPFAM" id="SSF49265">
    <property type="entry name" value="Fibronectin type III"/>
    <property type="match status" value="1"/>
</dbReference>
<keyword evidence="4" id="KW-0378">Hydrolase</keyword>
<reference evidence="12" key="1">
    <citation type="submission" date="2016-10" db="EMBL/GenBank/DDBJ databases">
        <authorList>
            <person name="Varghese N."/>
            <person name="Submissions S."/>
        </authorList>
    </citation>
    <scope>NUCLEOTIDE SEQUENCE [LARGE SCALE GENOMIC DNA]</scope>
    <source>
        <strain evidence="12">SP</strain>
    </source>
</reference>
<evidence type="ECO:0000256" key="1">
    <source>
        <dbReference type="ARBA" id="ARBA00000966"/>
    </source>
</evidence>
<dbReference type="SMART" id="SM00060">
    <property type="entry name" value="FN3"/>
    <property type="match status" value="1"/>
</dbReference>
<evidence type="ECO:0000313" key="12">
    <source>
        <dbReference type="Proteomes" id="UP000198935"/>
    </source>
</evidence>
<dbReference type="InterPro" id="IPR008965">
    <property type="entry name" value="CBM2/CBM3_carb-bd_dom_sf"/>
</dbReference>
<dbReference type="InterPro" id="IPR014756">
    <property type="entry name" value="Ig_E-set"/>
</dbReference>
<dbReference type="InterPro" id="IPR003961">
    <property type="entry name" value="FN3_dom"/>
</dbReference>
<keyword evidence="8" id="KW-0624">Polysaccharide degradation</keyword>
<keyword evidence="5" id="KW-0136">Cellulose degradation</keyword>
<dbReference type="InterPro" id="IPR050386">
    <property type="entry name" value="Glycosyl_hydrolase_5"/>
</dbReference>
<dbReference type="InterPro" id="IPR018087">
    <property type="entry name" value="Glyco_hydro_5_CS"/>
</dbReference>
<dbReference type="InterPro" id="IPR005102">
    <property type="entry name" value="Carbo-bd_X2"/>
</dbReference>
<dbReference type="InterPro" id="IPR013783">
    <property type="entry name" value="Ig-like_fold"/>
</dbReference>
<dbReference type="Pfam" id="PF03442">
    <property type="entry name" value="CBM_X2"/>
    <property type="match status" value="1"/>
</dbReference>
<feature type="domain" description="Fibronectin type-III" evidence="9">
    <location>
        <begin position="204"/>
        <end position="294"/>
    </location>
</feature>
<dbReference type="PROSITE" id="PS51172">
    <property type="entry name" value="CBM3"/>
    <property type="match status" value="1"/>
</dbReference>
<dbReference type="InterPro" id="IPR001956">
    <property type="entry name" value="CBM3"/>
</dbReference>
<keyword evidence="6" id="KW-0119">Carbohydrate metabolism</keyword>
<dbReference type="GO" id="GO:0008810">
    <property type="term" value="F:cellulase activity"/>
    <property type="evidence" value="ECO:0007669"/>
    <property type="project" value="UniProtKB-EC"/>
</dbReference>
<keyword evidence="3" id="KW-0732">Signal</keyword>
<name>A0A1H3PYF7_9BACI</name>
<evidence type="ECO:0000256" key="3">
    <source>
        <dbReference type="ARBA" id="ARBA00022729"/>
    </source>
</evidence>
<dbReference type="SMART" id="SM01067">
    <property type="entry name" value="CBM_3"/>
    <property type="match status" value="1"/>
</dbReference>
<dbReference type="CDD" id="cd00063">
    <property type="entry name" value="FN3"/>
    <property type="match status" value="1"/>
</dbReference>
<dbReference type="PROSITE" id="PS50853">
    <property type="entry name" value="FN3"/>
    <property type="match status" value="1"/>
</dbReference>
<dbReference type="Proteomes" id="UP000198935">
    <property type="component" value="Unassembled WGS sequence"/>
</dbReference>
<sequence length="811" mass="90709">MHRNTFEKKHFNWGLCLFIFALIIGMAANGMTAQANGDGMFVEYQTGDTDATDNHIRPHFKIVNGSQSSVDLAELTVRYWYTKEGSADQEFYCDWAQIGCSNVTGTFRELSEAVEGTDHYLEVSFASGAGSLAPDNDTGPIFTRFHKVDWSNFDETDDYSYDSTKTSFEVWDRITVYQNGNLIWGIEPDGVDDGDDNGDDEPVIPNAPDGVVASPGNGQAHLSWKAVRNADSYNVKRATGSGGPYITVATAITETRFTDSSLENGTTYYYVISALNSVGESEASLEVSVTPQDISTGFTPKQFVEALSPGWNLGNTLDAVPTEGSWNNPPVEEQTFDDIKAAGFKSIRLPVTWDSHIGSGPNYEIDEGWMDRVEEVTDWALARDFYVVLNVHHDSWLWVNNMGTDHTGTLDKFGKVWTQIADRFKDKSDRLIFEIINEPTGMSAYQLNVVNQEMLDVIRNSGGYNDQRSVVVGGLHDNHEELINTFVVPEDDNLILTFHYYSPWDYVAGWWGNTSWGTEQEIQTMKQDLESVYNAYVTQGYPVLIGEYGTLGINERASKWLYHDQFVSMAYEYDMLTMWWDNGFDHFDRINRVWRDPGVADVIVNAGLGRNNSLLAMVDVYVEDGTTPDDVTIDIRLNGNSLEGIYEGSGQLTEGTDYTYNPDAGQVILDGGYISGLLQPGQLDLNAQLRFEFSEGADQVLDINQHGQPQVQNNTYTINVNHISGDLHIPVELNGTKLATALGVVDSTGRPILADEWSWTPYMNYNDDYAIEDGDLILRERLLNFLAEDSTVTFEFFPEGITLDIHLEVVQ</sequence>
<evidence type="ECO:0000259" key="10">
    <source>
        <dbReference type="PROSITE" id="PS51172"/>
    </source>
</evidence>
<keyword evidence="7" id="KW-0326">Glycosidase</keyword>
<evidence type="ECO:0000256" key="4">
    <source>
        <dbReference type="ARBA" id="ARBA00022801"/>
    </source>
</evidence>
<dbReference type="SUPFAM" id="SSF49384">
    <property type="entry name" value="Carbohydrate-binding domain"/>
    <property type="match status" value="1"/>
</dbReference>